<dbReference type="Gene3D" id="1.10.238.10">
    <property type="entry name" value="EF-hand"/>
    <property type="match status" value="1"/>
</dbReference>
<dbReference type="Gene3D" id="2.30.29.30">
    <property type="entry name" value="Pleckstrin-homology domain (PH domain)/Phosphotyrosine-binding domain (PTB)"/>
    <property type="match status" value="1"/>
</dbReference>
<dbReference type="GO" id="GO:0005509">
    <property type="term" value="F:calcium ion binding"/>
    <property type="evidence" value="ECO:0007669"/>
    <property type="project" value="InterPro"/>
</dbReference>
<evidence type="ECO:0000259" key="8">
    <source>
        <dbReference type="PROSITE" id="PS50222"/>
    </source>
</evidence>
<dbReference type="SUPFAM" id="SSF50729">
    <property type="entry name" value="PH domain-like"/>
    <property type="match status" value="1"/>
</dbReference>
<dbReference type="EMBL" id="UYSL01023535">
    <property type="protein sequence ID" value="VDL82308.1"/>
    <property type="molecule type" value="Genomic_DNA"/>
</dbReference>
<dbReference type="InterPro" id="IPR011993">
    <property type="entry name" value="PH-like_dom_sf"/>
</dbReference>
<feature type="region of interest" description="Disordered" evidence="5">
    <location>
        <begin position="409"/>
        <end position="434"/>
    </location>
</feature>
<reference evidence="11" key="1">
    <citation type="submission" date="2017-02" db="UniProtKB">
        <authorList>
            <consortium name="WormBaseParasite"/>
        </authorList>
    </citation>
    <scope>IDENTIFICATION</scope>
</reference>
<dbReference type="GO" id="GO:0004435">
    <property type="term" value="F:phosphatidylinositol-4,5-bisphosphate phospholipase C activity"/>
    <property type="evidence" value="ECO:0007669"/>
    <property type="project" value="UniProtKB-EC"/>
</dbReference>
<dbReference type="GO" id="GO:0005886">
    <property type="term" value="C:plasma membrane"/>
    <property type="evidence" value="ECO:0007669"/>
    <property type="project" value="TreeGrafter"/>
</dbReference>
<proteinExistence type="predicted"/>
<dbReference type="SUPFAM" id="SSF51695">
    <property type="entry name" value="PLC-like phosphodiesterases"/>
    <property type="match status" value="1"/>
</dbReference>
<evidence type="ECO:0000313" key="11">
    <source>
        <dbReference type="WBParaSite" id="NBR_0001858201-mRNA-1"/>
    </source>
</evidence>
<protein>
    <recommendedName>
        <fullName evidence="4">Phosphoinositide phospholipase C</fullName>
        <ecNumber evidence="4">3.1.4.11</ecNumber>
    </recommendedName>
</protein>
<dbReference type="Proteomes" id="UP000271162">
    <property type="component" value="Unassembled WGS sequence"/>
</dbReference>
<evidence type="ECO:0000256" key="5">
    <source>
        <dbReference type="SAM" id="MobiDB-lite"/>
    </source>
</evidence>
<feature type="signal peptide" evidence="6">
    <location>
        <begin position="1"/>
        <end position="19"/>
    </location>
</feature>
<evidence type="ECO:0000313" key="10">
    <source>
        <dbReference type="Proteomes" id="UP000271162"/>
    </source>
</evidence>
<dbReference type="STRING" id="27835.A0A0N4YMZ0"/>
<keyword evidence="6" id="KW-0732">Signal</keyword>
<dbReference type="GO" id="GO:0016042">
    <property type="term" value="P:lipid catabolic process"/>
    <property type="evidence" value="ECO:0007669"/>
    <property type="project" value="UniProtKB-KW"/>
</dbReference>
<dbReference type="InterPro" id="IPR039504">
    <property type="entry name" value="PLC-delta3_EF-hand"/>
</dbReference>
<dbReference type="InterPro" id="IPR011992">
    <property type="entry name" value="EF-hand-dom_pair"/>
</dbReference>
<feature type="domain" description="PH" evidence="7">
    <location>
        <begin position="1"/>
        <end position="81"/>
    </location>
</feature>
<dbReference type="SUPFAM" id="SSF47473">
    <property type="entry name" value="EF-hand"/>
    <property type="match status" value="1"/>
</dbReference>
<dbReference type="PROSITE" id="PS50007">
    <property type="entry name" value="PIPLC_X_DOMAIN"/>
    <property type="match status" value="1"/>
</dbReference>
<organism evidence="11">
    <name type="scientific">Nippostrongylus brasiliensis</name>
    <name type="common">Rat hookworm</name>
    <dbReference type="NCBI Taxonomy" id="27835"/>
    <lineage>
        <taxon>Eukaryota</taxon>
        <taxon>Metazoa</taxon>
        <taxon>Ecdysozoa</taxon>
        <taxon>Nematoda</taxon>
        <taxon>Chromadorea</taxon>
        <taxon>Rhabditida</taxon>
        <taxon>Rhabditina</taxon>
        <taxon>Rhabditomorpha</taxon>
        <taxon>Strongyloidea</taxon>
        <taxon>Heligmosomidae</taxon>
        <taxon>Nippostrongylus</taxon>
    </lineage>
</organism>
<keyword evidence="4" id="KW-0378">Hydrolase</keyword>
<gene>
    <name evidence="9" type="ORF">NBR_LOCUS18583</name>
</gene>
<evidence type="ECO:0000256" key="4">
    <source>
        <dbReference type="RuleBase" id="RU361133"/>
    </source>
</evidence>
<dbReference type="EC" id="3.1.4.11" evidence="4"/>
<dbReference type="PROSITE" id="PS00018">
    <property type="entry name" value="EF_HAND_1"/>
    <property type="match status" value="1"/>
</dbReference>
<dbReference type="Gene3D" id="3.20.20.190">
    <property type="entry name" value="Phosphatidylinositol (PI) phosphodiesterase"/>
    <property type="match status" value="1"/>
</dbReference>
<accession>A0A0N4YMZ0</accession>
<dbReference type="SMART" id="SM00148">
    <property type="entry name" value="PLCXc"/>
    <property type="match status" value="1"/>
</dbReference>
<dbReference type="InterPro" id="IPR018247">
    <property type="entry name" value="EF_Hand_1_Ca_BS"/>
</dbReference>
<dbReference type="InterPro" id="IPR001849">
    <property type="entry name" value="PH_domain"/>
</dbReference>
<dbReference type="AlphaFoldDB" id="A0A0N4YMZ0"/>
<keyword evidence="4" id="KW-0442">Lipid degradation</keyword>
<dbReference type="PROSITE" id="PS50003">
    <property type="entry name" value="PH_DOMAIN"/>
    <property type="match status" value="1"/>
</dbReference>
<dbReference type="InterPro" id="IPR000909">
    <property type="entry name" value="PLipase_C_PInositol-sp_X_dom"/>
</dbReference>
<reference evidence="9 10" key="2">
    <citation type="submission" date="2018-11" db="EMBL/GenBank/DDBJ databases">
        <authorList>
            <consortium name="Pathogen Informatics"/>
        </authorList>
    </citation>
    <scope>NUCLEOTIDE SEQUENCE [LARGE SCALE GENOMIC DNA]</scope>
</reference>
<dbReference type="PRINTS" id="PR00390">
    <property type="entry name" value="PHPHLIPASEC"/>
</dbReference>
<dbReference type="GO" id="GO:0035556">
    <property type="term" value="P:intracellular signal transduction"/>
    <property type="evidence" value="ECO:0007669"/>
    <property type="project" value="InterPro"/>
</dbReference>
<sequence>MFRHLFFLVALTDILEVRSGYNTDNLHRAAKKYEFQEAAPEATCFSVVFNHAKFLHKSVDFSAKNKEERDRWVSVLSYLISEIKKQRAYFNEKNWILMKFHEADTNKSGTLSFREVWPLLKKMNLQINEDYAKAMFKEAEEQSTRDGVLDEKEFITFFERLTDRPELNHVLRMASGEGVEGVTVNELHNIFHVLHISFQFENVDIKKAESILDTFEQTLQEKAKEKLMGIIGKFSDNFSRCSLRRLLQSRWGSVIGEGRESIWQDMDQPLPHYYCNSSHNTYLAGLQLKGEATIEGYIYALKKGARLLELDLFDGEHGEPVITHKRTLIEPITLRNALEAIKRCAFESTPYPVILTIENHVGLVQQRVMVDVFREVLGDLLYVSPPNSAKEPMPSPNALKNKVLLRGKQGGGVSDADDDDDEANSKKKGATHHAAVDPEFSRLISVPSVKLSHNIYADVKTR</sequence>
<evidence type="ECO:0000259" key="7">
    <source>
        <dbReference type="PROSITE" id="PS50003"/>
    </source>
</evidence>
<comment type="cofactor">
    <cofactor evidence="1">
        <name>Ca(2+)</name>
        <dbReference type="ChEBI" id="CHEBI:29108"/>
    </cofactor>
</comment>
<dbReference type="CDD" id="cd08558">
    <property type="entry name" value="PI-PLCc_eukaryota"/>
    <property type="match status" value="1"/>
</dbReference>
<dbReference type="InterPro" id="IPR001192">
    <property type="entry name" value="PI-PLC_fam"/>
</dbReference>
<dbReference type="PANTHER" id="PTHR10336:SF209">
    <property type="entry name" value="PHOSPHOINOSITIDE PHOSPHOLIPASE C"/>
    <property type="match status" value="1"/>
</dbReference>
<keyword evidence="10" id="KW-1185">Reference proteome</keyword>
<evidence type="ECO:0000256" key="2">
    <source>
        <dbReference type="ARBA" id="ARBA00022837"/>
    </source>
</evidence>
<dbReference type="InterPro" id="IPR002048">
    <property type="entry name" value="EF_hand_dom"/>
</dbReference>
<dbReference type="InterPro" id="IPR017946">
    <property type="entry name" value="PLC-like_Pdiesterase_TIM-brl"/>
</dbReference>
<feature type="domain" description="EF-hand" evidence="8">
    <location>
        <begin position="91"/>
        <end position="126"/>
    </location>
</feature>
<name>A0A0N4YMZ0_NIPBR</name>
<dbReference type="WBParaSite" id="NBR_0001858201-mRNA-1">
    <property type="protein sequence ID" value="NBR_0001858201-mRNA-1"/>
    <property type="gene ID" value="NBR_0001858201"/>
</dbReference>
<evidence type="ECO:0000256" key="6">
    <source>
        <dbReference type="SAM" id="SignalP"/>
    </source>
</evidence>
<evidence type="ECO:0000256" key="3">
    <source>
        <dbReference type="ARBA" id="ARBA00023674"/>
    </source>
</evidence>
<dbReference type="OMA" id="ESIWQDM"/>
<keyword evidence="2" id="KW-0106">Calcium</keyword>
<comment type="catalytic activity">
    <reaction evidence="3">
        <text>a 1,2-diacyl-sn-glycero-3-phospho-(1D-myo-inositol-4,5-bisphosphate) + H2O = 1D-myo-inositol 1,4,5-trisphosphate + a 1,2-diacyl-sn-glycerol + H(+)</text>
        <dbReference type="Rhea" id="RHEA:33179"/>
        <dbReference type="ChEBI" id="CHEBI:15377"/>
        <dbReference type="ChEBI" id="CHEBI:15378"/>
        <dbReference type="ChEBI" id="CHEBI:17815"/>
        <dbReference type="ChEBI" id="CHEBI:58456"/>
        <dbReference type="ChEBI" id="CHEBI:203600"/>
        <dbReference type="EC" id="3.1.4.11"/>
    </reaction>
    <physiologicalReaction direction="left-to-right" evidence="3">
        <dbReference type="Rhea" id="RHEA:33180"/>
    </physiologicalReaction>
</comment>
<dbReference type="PROSITE" id="PS50222">
    <property type="entry name" value="EF_HAND_2"/>
    <property type="match status" value="1"/>
</dbReference>
<dbReference type="Pfam" id="PF00388">
    <property type="entry name" value="PI-PLC-X"/>
    <property type="match status" value="1"/>
</dbReference>
<dbReference type="PANTHER" id="PTHR10336">
    <property type="entry name" value="PHOSPHOINOSITIDE-SPECIFIC PHOSPHOLIPASE C FAMILY PROTEIN"/>
    <property type="match status" value="1"/>
</dbReference>
<keyword evidence="4" id="KW-0443">Lipid metabolism</keyword>
<feature type="chain" id="PRO_5043126024" description="Phosphoinositide phospholipase C" evidence="6">
    <location>
        <begin position="20"/>
        <end position="462"/>
    </location>
</feature>
<dbReference type="Pfam" id="PF14788">
    <property type="entry name" value="EF-hand_10"/>
    <property type="match status" value="1"/>
</dbReference>
<evidence type="ECO:0000256" key="1">
    <source>
        <dbReference type="ARBA" id="ARBA00001913"/>
    </source>
</evidence>
<evidence type="ECO:0000313" key="9">
    <source>
        <dbReference type="EMBL" id="VDL82308.1"/>
    </source>
</evidence>